<dbReference type="STRING" id="228908.NEQ525"/>
<evidence type="ECO:0000313" key="2">
    <source>
        <dbReference type="EMBL" id="AAR39365.1"/>
    </source>
</evidence>
<dbReference type="EnsemblBacteria" id="AAR39365">
    <property type="protein sequence ID" value="AAR39365"/>
    <property type="gene ID" value="NEQ525"/>
</dbReference>
<dbReference type="InterPro" id="IPR014729">
    <property type="entry name" value="Rossmann-like_a/b/a_fold"/>
</dbReference>
<dbReference type="Proteomes" id="UP000000578">
    <property type="component" value="Chromosome"/>
</dbReference>
<gene>
    <name evidence="2" type="ordered locus">NEQ525</name>
</gene>
<organism evidence="2 3">
    <name type="scientific">Nanoarchaeum equitans (strain Kin4-M)</name>
    <dbReference type="NCBI Taxonomy" id="228908"/>
    <lineage>
        <taxon>Archaea</taxon>
        <taxon>Nanobdellota</taxon>
        <taxon>Candidatus Nanoarchaeia</taxon>
        <taxon>Nanoarchaeales</taxon>
        <taxon>Nanoarchaeaceae</taxon>
        <taxon>Nanoarchaeum</taxon>
    </lineage>
</organism>
<dbReference type="EMBL" id="AE017199">
    <property type="protein sequence ID" value="AAR39365.1"/>
    <property type="molecule type" value="Genomic_DNA"/>
</dbReference>
<evidence type="ECO:0000313" key="3">
    <source>
        <dbReference type="Proteomes" id="UP000000578"/>
    </source>
</evidence>
<dbReference type="HOGENOM" id="CLU_632571_0_0_2"/>
<dbReference type="GO" id="GO:0003824">
    <property type="term" value="F:catalytic activity"/>
    <property type="evidence" value="ECO:0007669"/>
    <property type="project" value="InterPro"/>
</dbReference>
<dbReference type="InterPro" id="IPR050128">
    <property type="entry name" value="Sulfate_adenylyltrnsfr_sub2"/>
</dbReference>
<dbReference type="KEGG" id="neq:NEQ525"/>
<dbReference type="AlphaFoldDB" id="Q74M42"/>
<proteinExistence type="predicted"/>
<dbReference type="PANTHER" id="PTHR43196">
    <property type="entry name" value="SULFATE ADENYLYLTRANSFERASE SUBUNIT 2"/>
    <property type="match status" value="1"/>
</dbReference>
<reference evidence="2 3" key="1">
    <citation type="journal article" date="2003" name="Proc. Natl. Acad. Sci. U.S.A.">
        <title>The genome of Nanoarchaeum equitans: insights into early archaeal evolution and derived parasitism.</title>
        <authorList>
            <person name="Waters E."/>
            <person name="Hohn M.J."/>
            <person name="Ahel I."/>
            <person name="Graham D.E."/>
            <person name="Adams M.D."/>
            <person name="Barnstead M."/>
            <person name="Beeson K.Y."/>
            <person name="Bibbs L."/>
            <person name="Bolanos R."/>
            <person name="Keller M."/>
            <person name="Kretz K."/>
            <person name="Lin X."/>
            <person name="Mathur E."/>
            <person name="Ni J."/>
            <person name="Podar M."/>
            <person name="Richardson T."/>
            <person name="Sutton G.G."/>
            <person name="Simon M."/>
            <person name="Soll D."/>
            <person name="Stetter K.O."/>
            <person name="Short J.M."/>
            <person name="Noordewier M."/>
        </authorList>
    </citation>
    <scope>NUCLEOTIDE SEQUENCE [LARGE SCALE GENOMIC DNA]</scope>
    <source>
        <strain evidence="2 3">Kin4-M</strain>
    </source>
</reference>
<name>Q74M42_NANEQ</name>
<dbReference type="Gene3D" id="3.40.50.620">
    <property type="entry name" value="HUPs"/>
    <property type="match status" value="1"/>
</dbReference>
<sequence length="352" mass="41195">MQQNFVIYTRAKKDAKALSHLNLPFEIKTLQGIRGEELIETIKNMDGLYYKLFLLGKRDPDVEVDSYLTVIHKVPKANVRNVKLPLLKKELKTALYKFITKPFNIECECDVGLWDKGIILFKKYEDLYYSNGKLVKKIDRIKGEIIEYGEADGEKPYIDIKEKVNEAIEFIKQFKDYEIVIPFSGGKDSTTVAILAKKAKVDFDLVFVDTGLEFKQTLEYIDYISKKIKPINIVYAGIDKKYKMFGFDYLKRRLCTKDKITTLYNYVRNNYENPVLLVGDRLIESEARLFRPRIFKDEFLVAQPIKFFSYADEQILLEKENIKLNPLYEKGFYRVGCNVCPFLDNYEKSIPL</sequence>
<accession>Q74M42</accession>
<dbReference type="SUPFAM" id="SSF52402">
    <property type="entry name" value="Adenine nucleotide alpha hydrolases-like"/>
    <property type="match status" value="1"/>
</dbReference>
<dbReference type="InterPro" id="IPR002500">
    <property type="entry name" value="PAPS_reduct_dom"/>
</dbReference>
<keyword evidence="3" id="KW-1185">Reference proteome</keyword>
<dbReference type="Pfam" id="PF01507">
    <property type="entry name" value="PAPS_reduct"/>
    <property type="match status" value="1"/>
</dbReference>
<dbReference type="BioCyc" id="NEQU228908:GJB6-556-MONOMER"/>
<dbReference type="PANTHER" id="PTHR43196:SF2">
    <property type="entry name" value="PHOSPHOADENOSINE PHOSPHOSULFATE REDUCTASE"/>
    <property type="match status" value="1"/>
</dbReference>
<evidence type="ECO:0000259" key="1">
    <source>
        <dbReference type="Pfam" id="PF01507"/>
    </source>
</evidence>
<protein>
    <submittedName>
        <fullName evidence="2">NEQ525</fullName>
    </submittedName>
</protein>
<feature type="domain" description="Phosphoadenosine phosphosulphate reductase" evidence="1">
    <location>
        <begin position="178"/>
        <end position="341"/>
    </location>
</feature>